<dbReference type="EMBL" id="BK032560">
    <property type="protein sequence ID" value="DAF47844.1"/>
    <property type="molecule type" value="Genomic_DNA"/>
</dbReference>
<keyword evidence="1" id="KW-0175">Coiled coil</keyword>
<evidence type="ECO:0000256" key="1">
    <source>
        <dbReference type="SAM" id="Coils"/>
    </source>
</evidence>
<evidence type="ECO:0000313" key="2">
    <source>
        <dbReference type="EMBL" id="DAF47844.1"/>
    </source>
</evidence>
<feature type="coiled-coil region" evidence="1">
    <location>
        <begin position="25"/>
        <end position="52"/>
    </location>
</feature>
<reference evidence="2" key="1">
    <citation type="journal article" date="2021" name="Proc. Natl. Acad. Sci. U.S.A.">
        <title>A Catalog of Tens of Thousands of Viruses from Human Metagenomes Reveals Hidden Associations with Chronic Diseases.</title>
        <authorList>
            <person name="Tisza M.J."/>
            <person name="Buck C.B."/>
        </authorList>
    </citation>
    <scope>NUCLEOTIDE SEQUENCE</scope>
    <source>
        <strain evidence="2">CtJjf17</strain>
    </source>
</reference>
<accession>A0A8S5S9W4</accession>
<sequence>MVVIKRYENTIPVEFGEFTLNFAVNDKNIKELDRLGKELGKLEEKANNMTGTTEDIDTIYNLSKDIWESLFDTDVFARVYSLANESSISCLLFAIQMIKGLLEEIGNTYKEDKLLKYLED</sequence>
<organism evidence="2">
    <name type="scientific">Siphoviridae sp. ctJjf17</name>
    <dbReference type="NCBI Taxonomy" id="2827839"/>
    <lineage>
        <taxon>Viruses</taxon>
        <taxon>Duplodnaviria</taxon>
        <taxon>Heunggongvirae</taxon>
        <taxon>Uroviricota</taxon>
        <taxon>Caudoviricetes</taxon>
    </lineage>
</organism>
<name>A0A8S5S9W4_9CAUD</name>
<proteinExistence type="predicted"/>
<protein>
    <submittedName>
        <fullName evidence="2">Uncharacterized protein</fullName>
    </submittedName>
</protein>